<dbReference type="InterPro" id="IPR001387">
    <property type="entry name" value="Cro/C1-type_HTH"/>
</dbReference>
<name>A0A0P8A8P9_9EURY</name>
<comment type="caution">
    <text evidence="2">The sequence shown here is derived from an EMBL/GenBank/DDBJ whole genome shotgun (WGS) entry which is preliminary data.</text>
</comment>
<reference evidence="2 3" key="1">
    <citation type="submission" date="2015-09" db="EMBL/GenBank/DDBJ databases">
        <title>A metagenomics-based metabolic model of nitrate-dependent anaerobic oxidation of methane by Methanoperedens-like archaea.</title>
        <authorList>
            <person name="Arshad A."/>
            <person name="Speth D.R."/>
            <person name="De Graaf R.M."/>
            <person name="Op Den Camp H.J."/>
            <person name="Jetten M.S."/>
            <person name="Welte C.U."/>
        </authorList>
    </citation>
    <scope>NUCLEOTIDE SEQUENCE [LARGE SCALE GENOMIC DNA]</scope>
</reference>
<dbReference type="AlphaFoldDB" id="A0A0P8A8P9"/>
<dbReference type="PROSITE" id="PS50943">
    <property type="entry name" value="HTH_CROC1"/>
    <property type="match status" value="1"/>
</dbReference>
<evidence type="ECO:0000313" key="2">
    <source>
        <dbReference type="EMBL" id="KPQ44631.1"/>
    </source>
</evidence>
<dbReference type="CDD" id="cd00093">
    <property type="entry name" value="HTH_XRE"/>
    <property type="match status" value="1"/>
</dbReference>
<proteinExistence type="predicted"/>
<dbReference type="Gene3D" id="1.10.260.40">
    <property type="entry name" value="lambda repressor-like DNA-binding domains"/>
    <property type="match status" value="1"/>
</dbReference>
<dbReference type="PATRIC" id="fig|1719120.3.peg.852"/>
<evidence type="ECO:0000259" key="1">
    <source>
        <dbReference type="PROSITE" id="PS50943"/>
    </source>
</evidence>
<dbReference type="EMBL" id="LKCM01000066">
    <property type="protein sequence ID" value="KPQ44631.1"/>
    <property type="molecule type" value="Genomic_DNA"/>
</dbReference>
<dbReference type="Pfam" id="PF01381">
    <property type="entry name" value="HTH_3"/>
    <property type="match status" value="1"/>
</dbReference>
<dbReference type="SMART" id="SM00530">
    <property type="entry name" value="HTH_XRE"/>
    <property type="match status" value="1"/>
</dbReference>
<sequence length="172" mass="18988">MASEDLIHAAMESDEIFIREFHRIIKDELHLTAADFSEKSGIPASTIYKLLSGQREPNIKTLRQIVSALRKIEGTEKIEFIAVIAARPVLDYITEKKLKVAGRLLTIREYSATSMEEAIIAAVKAERDGAKALVCAPIVSTTVEKILRIPVTSIMPKDSLIEAIELAAKKMG</sequence>
<feature type="domain" description="HTH cro/C1-type" evidence="1">
    <location>
        <begin position="28"/>
        <end position="80"/>
    </location>
</feature>
<protein>
    <submittedName>
        <fullName evidence="2">Transcriptional regulator, XRE family</fullName>
    </submittedName>
</protein>
<gene>
    <name evidence="2" type="ORF">MPEBLZ_00788</name>
</gene>
<dbReference type="InterPro" id="IPR016472">
    <property type="entry name" value="Tscrpt_reg_MJ0621_prd"/>
</dbReference>
<dbReference type="GO" id="GO:0003677">
    <property type="term" value="F:DNA binding"/>
    <property type="evidence" value="ECO:0007669"/>
    <property type="project" value="InterPro"/>
</dbReference>
<dbReference type="PIRSF" id="PIRSF005978">
    <property type="entry name" value="HTH_MJ0621_prd"/>
    <property type="match status" value="1"/>
</dbReference>
<accession>A0A0P8A8P9</accession>
<dbReference type="SUPFAM" id="SSF47413">
    <property type="entry name" value="lambda repressor-like DNA-binding domains"/>
    <property type="match status" value="1"/>
</dbReference>
<dbReference type="Proteomes" id="UP000050360">
    <property type="component" value="Unassembled WGS sequence"/>
</dbReference>
<dbReference type="InterPro" id="IPR010982">
    <property type="entry name" value="Lambda_DNA-bd_dom_sf"/>
</dbReference>
<evidence type="ECO:0000313" key="3">
    <source>
        <dbReference type="Proteomes" id="UP000050360"/>
    </source>
</evidence>
<organism evidence="2 3">
    <name type="scientific">Candidatus Methanoperedens nitratireducens</name>
    <dbReference type="NCBI Taxonomy" id="1392998"/>
    <lineage>
        <taxon>Archaea</taxon>
        <taxon>Methanobacteriati</taxon>
        <taxon>Methanobacteriota</taxon>
        <taxon>Stenosarchaea group</taxon>
        <taxon>Methanomicrobia</taxon>
        <taxon>Methanosarcinales</taxon>
        <taxon>ANME-2 cluster</taxon>
        <taxon>Candidatus Methanoperedentaceae</taxon>
        <taxon>Candidatus Methanoperedens</taxon>
    </lineage>
</organism>